<dbReference type="EMBL" id="MT142847">
    <property type="protein sequence ID" value="QJA89474.1"/>
    <property type="molecule type" value="Genomic_DNA"/>
</dbReference>
<keyword evidence="1" id="KW-1133">Transmembrane helix</keyword>
<protein>
    <submittedName>
        <fullName evidence="2">Uncharacterized protein</fullName>
    </submittedName>
</protein>
<accession>A0A6M3L7U0</accession>
<gene>
    <name evidence="2" type="ORF">MM415B02550_0011</name>
</gene>
<keyword evidence="1" id="KW-0812">Transmembrane</keyword>
<feature type="transmembrane region" description="Helical" evidence="1">
    <location>
        <begin position="37"/>
        <end position="60"/>
    </location>
</feature>
<evidence type="ECO:0000313" key="2">
    <source>
        <dbReference type="EMBL" id="QJA89474.1"/>
    </source>
</evidence>
<name>A0A6M3L7U0_9ZZZZ</name>
<dbReference type="AlphaFoldDB" id="A0A6M3L7U0"/>
<organism evidence="2">
    <name type="scientific">viral metagenome</name>
    <dbReference type="NCBI Taxonomy" id="1070528"/>
    <lineage>
        <taxon>unclassified sequences</taxon>
        <taxon>metagenomes</taxon>
        <taxon>organismal metagenomes</taxon>
    </lineage>
</organism>
<reference evidence="2" key="1">
    <citation type="submission" date="2020-03" db="EMBL/GenBank/DDBJ databases">
        <title>The deep terrestrial virosphere.</title>
        <authorList>
            <person name="Holmfeldt K."/>
            <person name="Nilsson E."/>
            <person name="Simone D."/>
            <person name="Lopez-Fernandez M."/>
            <person name="Wu X."/>
            <person name="de Brujin I."/>
            <person name="Lundin D."/>
            <person name="Andersson A."/>
            <person name="Bertilsson S."/>
            <person name="Dopson M."/>
        </authorList>
    </citation>
    <scope>NUCLEOTIDE SEQUENCE</scope>
    <source>
        <strain evidence="2">MM415B02550</strain>
    </source>
</reference>
<feature type="transmembrane region" description="Helical" evidence="1">
    <location>
        <begin position="66"/>
        <end position="84"/>
    </location>
</feature>
<sequence length="115" mass="12644">MDLEQLGVAVVAAFVLMKLTEALLVPLWERLKWDRFYLLYVTVVICGGLAWFTGLNFLPIFAKAPLVGRILSCLAMGFGPSFLWDLSDRPEPATVPVVLMVEQPTTAAVESSDAD</sequence>
<evidence type="ECO:0000256" key="1">
    <source>
        <dbReference type="SAM" id="Phobius"/>
    </source>
</evidence>
<feature type="transmembrane region" description="Helical" evidence="1">
    <location>
        <begin position="6"/>
        <end position="25"/>
    </location>
</feature>
<keyword evidence="1" id="KW-0472">Membrane</keyword>
<proteinExistence type="predicted"/>